<accession>A0A455UH08</accession>
<dbReference type="EMBL" id="AP019514">
    <property type="protein sequence ID" value="BBI64673.1"/>
    <property type="molecule type" value="Genomic_DNA"/>
</dbReference>
<dbReference type="Pfam" id="PF00557">
    <property type="entry name" value="Peptidase_M24"/>
    <property type="match status" value="1"/>
</dbReference>
<organism evidence="2 3">
    <name type="scientific">Vreelandella sulfidaeris</name>
    <dbReference type="NCBI Taxonomy" id="115553"/>
    <lineage>
        <taxon>Bacteria</taxon>
        <taxon>Pseudomonadati</taxon>
        <taxon>Pseudomonadota</taxon>
        <taxon>Gammaproteobacteria</taxon>
        <taxon>Oceanospirillales</taxon>
        <taxon>Halomonadaceae</taxon>
        <taxon>Vreelandella</taxon>
    </lineage>
</organism>
<evidence type="ECO:0000259" key="1">
    <source>
        <dbReference type="Pfam" id="PF00557"/>
    </source>
</evidence>
<dbReference type="SUPFAM" id="SSF55920">
    <property type="entry name" value="Creatinase/aminopeptidase"/>
    <property type="match status" value="1"/>
</dbReference>
<dbReference type="InterPro" id="IPR050659">
    <property type="entry name" value="Peptidase_M24B"/>
</dbReference>
<dbReference type="Gene3D" id="3.90.230.10">
    <property type="entry name" value="Creatinase/methionine aminopeptidase superfamily"/>
    <property type="match status" value="1"/>
</dbReference>
<dbReference type="Proteomes" id="UP000320231">
    <property type="component" value="Chromosome"/>
</dbReference>
<evidence type="ECO:0000313" key="3">
    <source>
        <dbReference type="Proteomes" id="UP000320231"/>
    </source>
</evidence>
<dbReference type="InterPro" id="IPR036005">
    <property type="entry name" value="Creatinase/aminopeptidase-like"/>
</dbReference>
<gene>
    <name evidence="2" type="ORF">HSBAA_59790</name>
</gene>
<name>A0A455UH08_9GAMM</name>
<dbReference type="CDD" id="cd01066">
    <property type="entry name" value="APP_MetAP"/>
    <property type="match status" value="1"/>
</dbReference>
<dbReference type="PANTHER" id="PTHR46112">
    <property type="entry name" value="AMINOPEPTIDASE"/>
    <property type="match status" value="1"/>
</dbReference>
<sequence length="137" mass="14673">MMRTAVTGAPNSALSSTRDLCRSIFEALCDTMRPGNSFDAAAQAADALPRSAARPVLFSGVFGYAVGAQFPPSWVEGTGFIAKGQSRTFEANMVFHLPLCLRVPGQWGVGISDTVVMTEQGAKPLTNNDWQLFEARS</sequence>
<dbReference type="AlphaFoldDB" id="A0A455UH08"/>
<reference evidence="2 3" key="1">
    <citation type="journal article" date="2019" name="Microbiol. Resour. Announc.">
        <title>Complete Genome Sequence of Halomonas sulfidaeris Strain Esulfide1 Isolated from a Metal Sulfide Rock at a Depth of 2,200 Meters, Obtained Using Nanopore Sequencing.</title>
        <authorList>
            <person name="Saito M."/>
            <person name="Nishigata A."/>
            <person name="Galipon J."/>
            <person name="Arakawa K."/>
        </authorList>
    </citation>
    <scope>NUCLEOTIDE SEQUENCE [LARGE SCALE GENOMIC DNA]</scope>
    <source>
        <strain evidence="2 3">ATCC BAA-803</strain>
    </source>
</reference>
<evidence type="ECO:0000313" key="2">
    <source>
        <dbReference type="EMBL" id="BBI64673.1"/>
    </source>
</evidence>
<proteinExistence type="predicted"/>
<dbReference type="InterPro" id="IPR000994">
    <property type="entry name" value="Pept_M24"/>
</dbReference>
<feature type="domain" description="Peptidase M24" evidence="1">
    <location>
        <begin position="1"/>
        <end position="119"/>
    </location>
</feature>
<dbReference type="KEGG" id="hsr:HSBAA_59790"/>
<protein>
    <recommendedName>
        <fullName evidence="1">Peptidase M24 domain-containing protein</fullName>
    </recommendedName>
</protein>
<dbReference type="PANTHER" id="PTHR46112:SF2">
    <property type="entry name" value="XAA-PRO AMINOPEPTIDASE P-RELATED"/>
    <property type="match status" value="1"/>
</dbReference>